<accession>A0A386ZQW2</accession>
<protein>
    <submittedName>
        <fullName evidence="3">LLM class F420-dependent oxidoreductase</fullName>
    </submittedName>
</protein>
<dbReference type="EMBL" id="CP032568">
    <property type="protein sequence ID" value="AYF79119.1"/>
    <property type="molecule type" value="Genomic_DNA"/>
</dbReference>
<evidence type="ECO:0000256" key="1">
    <source>
        <dbReference type="ARBA" id="ARBA00023002"/>
    </source>
</evidence>
<proteinExistence type="predicted"/>
<feature type="domain" description="Luciferase-like" evidence="2">
    <location>
        <begin position="21"/>
        <end position="117"/>
    </location>
</feature>
<organism evidence="3 4">
    <name type="scientific">Nocardia yunnanensis</name>
    <dbReference type="NCBI Taxonomy" id="2382165"/>
    <lineage>
        <taxon>Bacteria</taxon>
        <taxon>Bacillati</taxon>
        <taxon>Actinomycetota</taxon>
        <taxon>Actinomycetes</taxon>
        <taxon>Mycobacteriales</taxon>
        <taxon>Nocardiaceae</taxon>
        <taxon>Nocardia</taxon>
    </lineage>
</organism>
<dbReference type="PANTHER" id="PTHR43244:SF1">
    <property type="entry name" value="5,10-METHYLENETETRAHYDROMETHANOPTERIN REDUCTASE"/>
    <property type="match status" value="1"/>
</dbReference>
<dbReference type="InterPro" id="IPR019922">
    <property type="entry name" value="Lucif-like_OxRdatse_MSMEG_4141"/>
</dbReference>
<reference evidence="3 4" key="1">
    <citation type="submission" date="2018-09" db="EMBL/GenBank/DDBJ databases">
        <title>Nocardia yunnanensis sp. nov., an actinomycete isolated from a soil sample.</title>
        <authorList>
            <person name="Zhang J."/>
        </authorList>
    </citation>
    <scope>NUCLEOTIDE SEQUENCE [LARGE SCALE GENOMIC DNA]</scope>
    <source>
        <strain evidence="3 4">CFHS0054</strain>
    </source>
</reference>
<dbReference type="InterPro" id="IPR036661">
    <property type="entry name" value="Luciferase-like_sf"/>
</dbReference>
<evidence type="ECO:0000259" key="2">
    <source>
        <dbReference type="Pfam" id="PF00296"/>
    </source>
</evidence>
<dbReference type="Pfam" id="PF00296">
    <property type="entry name" value="Bac_luciferase"/>
    <property type="match status" value="1"/>
</dbReference>
<dbReference type="Gene3D" id="3.20.20.30">
    <property type="entry name" value="Luciferase-like domain"/>
    <property type="match status" value="2"/>
</dbReference>
<sequence>MGFDHLGKFGVWQHYSQAGASSARELEELGYGTVWLGGSPPADWEGYEQLLAATESLVVAPSIVNVWASAPETAAESFLRLEEKFPGRFLLGIGAGHREHTDAYTKPYDALTHYLDVLDARGVPQHGRALAALGPRVARLARDRSAGALPYLTVPEHTAELRGILGPEALLAVEHKVVLDTDAVRARGVGRERAGFYLGLTNYVNNLRRFDFDDADLTEPGSDRFVDAVVAHGSATQIAERLAEHARAGADHVAVQVLGDDPQAALRTLAPILAQHLG</sequence>
<dbReference type="PANTHER" id="PTHR43244">
    <property type="match status" value="1"/>
</dbReference>
<dbReference type="InterPro" id="IPR050564">
    <property type="entry name" value="F420-G6PD/mer"/>
</dbReference>
<keyword evidence="1" id="KW-0560">Oxidoreductase</keyword>
<dbReference type="InterPro" id="IPR011251">
    <property type="entry name" value="Luciferase-like_dom"/>
</dbReference>
<dbReference type="SUPFAM" id="SSF51679">
    <property type="entry name" value="Bacterial luciferase-like"/>
    <property type="match status" value="1"/>
</dbReference>
<dbReference type="AlphaFoldDB" id="A0A386ZQW2"/>
<dbReference type="OrthoDB" id="4760590at2"/>
<dbReference type="GO" id="GO:0016705">
    <property type="term" value="F:oxidoreductase activity, acting on paired donors, with incorporation or reduction of molecular oxygen"/>
    <property type="evidence" value="ECO:0007669"/>
    <property type="project" value="InterPro"/>
</dbReference>
<dbReference type="NCBIfam" id="TIGR03620">
    <property type="entry name" value="F420_MSMEG_4141"/>
    <property type="match status" value="1"/>
</dbReference>
<gene>
    <name evidence="3" type="ORF">D7D52_17565</name>
</gene>
<dbReference type="KEGG" id="nyu:D7D52_17565"/>
<evidence type="ECO:0000313" key="3">
    <source>
        <dbReference type="EMBL" id="AYF79119.1"/>
    </source>
</evidence>
<dbReference type="Proteomes" id="UP000267164">
    <property type="component" value="Chromosome"/>
</dbReference>
<keyword evidence="4" id="KW-1185">Reference proteome</keyword>
<evidence type="ECO:0000313" key="4">
    <source>
        <dbReference type="Proteomes" id="UP000267164"/>
    </source>
</evidence>
<name>A0A386ZQW2_9NOCA</name>